<dbReference type="SUPFAM" id="SSF81665">
    <property type="entry name" value="Calcium ATPase, transmembrane domain M"/>
    <property type="match status" value="1"/>
</dbReference>
<evidence type="ECO:0008006" key="4">
    <source>
        <dbReference type="Google" id="ProtNLM"/>
    </source>
</evidence>
<dbReference type="Proteomes" id="UP000178912">
    <property type="component" value="Unassembled WGS sequence"/>
</dbReference>
<dbReference type="Gene3D" id="1.20.1110.10">
    <property type="entry name" value="Calcium-transporting ATPase, transmembrane domain"/>
    <property type="match status" value="1"/>
</dbReference>
<dbReference type="AlphaFoldDB" id="A0A1E1LKW3"/>
<keyword evidence="1" id="KW-0812">Transmembrane</keyword>
<name>A0A1E1LKW3_9HELO</name>
<sequence>MFLLDPTTNSRFPFFKDVYENKFLFWSVMIGAVSVFSAVYIPYLNTRVFKHTGITWDWTLSFGAIFVFVLGIEGWKAIKRSLRLFEAGSDDDKEHLRMRRMGPRQGFFTMAKSQASSIPTISRRATNRSRDDMSFHEKAHPKVIQQGSQPANGNERFSKISGLEAKAHYFSNMFTTPNDPKSNGSVIVHCDHNDVIVFIPPQSPSQPQQSVISAQLWWTNHCPGAASNRLSDTK</sequence>
<organism evidence="2 3">
    <name type="scientific">Rhynchosporium agropyri</name>
    <dbReference type="NCBI Taxonomy" id="914238"/>
    <lineage>
        <taxon>Eukaryota</taxon>
        <taxon>Fungi</taxon>
        <taxon>Dikarya</taxon>
        <taxon>Ascomycota</taxon>
        <taxon>Pezizomycotina</taxon>
        <taxon>Leotiomycetes</taxon>
        <taxon>Helotiales</taxon>
        <taxon>Ploettnerulaceae</taxon>
        <taxon>Rhynchosporium</taxon>
    </lineage>
</organism>
<proteinExistence type="predicted"/>
<evidence type="ECO:0000313" key="2">
    <source>
        <dbReference type="EMBL" id="CZT11126.1"/>
    </source>
</evidence>
<feature type="transmembrane region" description="Helical" evidence="1">
    <location>
        <begin position="55"/>
        <end position="75"/>
    </location>
</feature>
<gene>
    <name evidence="2" type="ORF">RAG0_15379</name>
</gene>
<evidence type="ECO:0000313" key="3">
    <source>
        <dbReference type="Proteomes" id="UP000178912"/>
    </source>
</evidence>
<keyword evidence="1" id="KW-1133">Transmembrane helix</keyword>
<dbReference type="OrthoDB" id="3599372at2759"/>
<keyword evidence="3" id="KW-1185">Reference proteome</keyword>
<protein>
    <recommendedName>
        <fullName evidence="4">Cation-transporting P-type ATPase C-terminal domain-containing protein</fullName>
    </recommendedName>
</protein>
<keyword evidence="1" id="KW-0472">Membrane</keyword>
<accession>A0A1E1LKW3</accession>
<evidence type="ECO:0000256" key="1">
    <source>
        <dbReference type="SAM" id="Phobius"/>
    </source>
</evidence>
<dbReference type="InterPro" id="IPR023298">
    <property type="entry name" value="ATPase_P-typ_TM_dom_sf"/>
</dbReference>
<feature type="transmembrane region" description="Helical" evidence="1">
    <location>
        <begin position="23"/>
        <end position="43"/>
    </location>
</feature>
<dbReference type="EMBL" id="FJUX01000137">
    <property type="protein sequence ID" value="CZT11126.1"/>
    <property type="molecule type" value="Genomic_DNA"/>
</dbReference>
<reference evidence="3" key="1">
    <citation type="submission" date="2016-03" db="EMBL/GenBank/DDBJ databases">
        <authorList>
            <person name="Guldener U."/>
        </authorList>
    </citation>
    <scope>NUCLEOTIDE SEQUENCE [LARGE SCALE GENOMIC DNA]</scope>
    <source>
        <strain evidence="3">04CH-RAC-A.6.1</strain>
    </source>
</reference>